<dbReference type="RefSeq" id="XP_022290725.1">
    <property type="nucleotide sequence ID" value="XM_022435017.1"/>
</dbReference>
<feature type="signal peptide" evidence="2">
    <location>
        <begin position="1"/>
        <end position="31"/>
    </location>
</feature>
<feature type="transmembrane region" description="Helical" evidence="1">
    <location>
        <begin position="228"/>
        <end position="251"/>
    </location>
</feature>
<protein>
    <submittedName>
        <fullName evidence="4">Uncharacterized protein LOC111102342 isoform X1</fullName>
    </submittedName>
</protein>
<keyword evidence="1" id="KW-1133">Transmembrane helix</keyword>
<keyword evidence="2" id="KW-0732">Signal</keyword>
<gene>
    <name evidence="4" type="primary">LOC111102342</name>
</gene>
<evidence type="ECO:0000313" key="3">
    <source>
        <dbReference type="Proteomes" id="UP000694844"/>
    </source>
</evidence>
<name>A0A8B8AHS2_CRAVI</name>
<evidence type="ECO:0000256" key="2">
    <source>
        <dbReference type="SAM" id="SignalP"/>
    </source>
</evidence>
<dbReference type="Proteomes" id="UP000694844">
    <property type="component" value="Chromosome 1"/>
</dbReference>
<reference evidence="4" key="2">
    <citation type="submission" date="2025-08" db="UniProtKB">
        <authorList>
            <consortium name="RefSeq"/>
        </authorList>
    </citation>
    <scope>IDENTIFICATION</scope>
    <source>
        <tissue evidence="4">Whole sample</tissue>
    </source>
</reference>
<feature type="chain" id="PRO_5034554661" evidence="2">
    <location>
        <begin position="32"/>
        <end position="347"/>
    </location>
</feature>
<keyword evidence="1" id="KW-0812">Transmembrane</keyword>
<reference evidence="3" key="1">
    <citation type="submission" date="2024-06" db="UniProtKB">
        <authorList>
            <consortium name="RefSeq"/>
        </authorList>
    </citation>
    <scope>NUCLEOTIDE SEQUENCE [LARGE SCALE GENOMIC DNA]</scope>
</reference>
<keyword evidence="1" id="KW-0472">Membrane</keyword>
<dbReference type="OrthoDB" id="6209611at2759"/>
<keyword evidence="3" id="KW-1185">Reference proteome</keyword>
<sequence>MWHLRADFVYKRLAVLCLFFFGQSFLTFSSAEDCVWSNWTELTGNDSIQHRLRICGGNLTIESRNCDYEPCNGSAKQGENSSMEIPVANNESTPVDYSTDALGLHKSTSPHTNNSTAVPFGVSPNGSNSTDTLNASFPSTKKYHANITEPFDHTRIDSKKPTEKKPFHASTTMISILTTYLKTTLNGANNSALILGYNSNTTGVPGTGACKHGKDPDDSGIDMQGLGFVTQTVLITVLVCLLVIAVVAFWCERQKRLKHERERAYIFSLPSNTELTATRESNFHYSSMLEFARLFDESRAERLSSCVYQDITDLVSSEFPSPRSTYQQIPFRDSQYSLSEIGKGCPI</sequence>
<accession>A0A8B8AHS2</accession>
<dbReference type="AlphaFoldDB" id="A0A8B8AHS2"/>
<evidence type="ECO:0000256" key="1">
    <source>
        <dbReference type="SAM" id="Phobius"/>
    </source>
</evidence>
<evidence type="ECO:0000313" key="4">
    <source>
        <dbReference type="RefSeq" id="XP_022290725.1"/>
    </source>
</evidence>
<dbReference type="KEGG" id="cvn:111102342"/>
<dbReference type="GeneID" id="111102342"/>
<organism evidence="3 4">
    <name type="scientific">Crassostrea virginica</name>
    <name type="common">Eastern oyster</name>
    <dbReference type="NCBI Taxonomy" id="6565"/>
    <lineage>
        <taxon>Eukaryota</taxon>
        <taxon>Metazoa</taxon>
        <taxon>Spiralia</taxon>
        <taxon>Lophotrochozoa</taxon>
        <taxon>Mollusca</taxon>
        <taxon>Bivalvia</taxon>
        <taxon>Autobranchia</taxon>
        <taxon>Pteriomorphia</taxon>
        <taxon>Ostreida</taxon>
        <taxon>Ostreoidea</taxon>
        <taxon>Ostreidae</taxon>
        <taxon>Crassostrea</taxon>
    </lineage>
</organism>
<proteinExistence type="predicted"/>